<evidence type="ECO:0000313" key="2">
    <source>
        <dbReference type="EMBL" id="MDV2883806.1"/>
    </source>
</evidence>
<dbReference type="PROSITE" id="PS51750">
    <property type="entry name" value="BRO_N"/>
    <property type="match status" value="1"/>
</dbReference>
<protein>
    <submittedName>
        <fullName evidence="2">BRO family protein</fullName>
    </submittedName>
</protein>
<dbReference type="AlphaFoldDB" id="A0AAJ2NK45"/>
<evidence type="ECO:0000313" key="3">
    <source>
        <dbReference type="Proteomes" id="UP001285636"/>
    </source>
</evidence>
<sequence length="250" mass="28631">MDHLSQVFNYETSEVRTIMQGEEVWFVASDVCKVLEIKNATQALQRLDEDERSMFNIGRQGFTNIVNESGLYSLIWGSRKREAKHFKRWITHEVLPSIRKHGMYAKDELLDNPDLLIEVASKLKEERAARVALEKHKKENAHKVLYAEAVSVSKDSVLVKDLASTLRQKGLNIGPVRLFGWLRENGYLCKKKGEMWNMPTQKSLDLEVMVVKHGLRSGSDGEMKKTRTPKVTGKGQIYFINKLLGEIKEA</sequence>
<dbReference type="EMBL" id="JAWJAY010000001">
    <property type="protein sequence ID" value="MDV2883806.1"/>
    <property type="molecule type" value="Genomic_DNA"/>
</dbReference>
<comment type="caution">
    <text evidence="2">The sequence shown here is derived from an EMBL/GenBank/DDBJ whole genome shotgun (WGS) entry which is preliminary data.</text>
</comment>
<dbReference type="SMART" id="SM01040">
    <property type="entry name" value="Bro-N"/>
    <property type="match status" value="1"/>
</dbReference>
<name>A0AAJ2NK45_ALKPS</name>
<proteinExistence type="predicted"/>
<dbReference type="Proteomes" id="UP001285636">
    <property type="component" value="Unassembled WGS sequence"/>
</dbReference>
<dbReference type="InterPro" id="IPR005039">
    <property type="entry name" value="Ant_C"/>
</dbReference>
<evidence type="ECO:0000259" key="1">
    <source>
        <dbReference type="PROSITE" id="PS51750"/>
    </source>
</evidence>
<feature type="domain" description="Bro-N" evidence="1">
    <location>
        <begin position="1"/>
        <end position="102"/>
    </location>
</feature>
<dbReference type="RefSeq" id="WP_323465654.1">
    <property type="nucleotide sequence ID" value="NZ_CP144224.1"/>
</dbReference>
<accession>A0AAJ2NK45</accession>
<dbReference type="Pfam" id="PF03374">
    <property type="entry name" value="ANT"/>
    <property type="match status" value="1"/>
</dbReference>
<dbReference type="GO" id="GO:0003677">
    <property type="term" value="F:DNA binding"/>
    <property type="evidence" value="ECO:0007669"/>
    <property type="project" value="InterPro"/>
</dbReference>
<dbReference type="PANTHER" id="PTHR36180:SF2">
    <property type="entry name" value="BRO FAMILY PROTEIN"/>
    <property type="match status" value="1"/>
</dbReference>
<dbReference type="Pfam" id="PF02498">
    <property type="entry name" value="Bro-N"/>
    <property type="match status" value="1"/>
</dbReference>
<dbReference type="PANTHER" id="PTHR36180">
    <property type="entry name" value="DNA-BINDING PROTEIN-RELATED-RELATED"/>
    <property type="match status" value="1"/>
</dbReference>
<gene>
    <name evidence="2" type="ORF">RYX45_01340</name>
</gene>
<reference evidence="2" key="1">
    <citation type="submission" date="2023-10" db="EMBL/GenBank/DDBJ databases">
        <title>Screening of Alkalihalophilus pseudofirmusBZ-TG-HK211 and Its Alleviation of Salt Stress on Rapeseed Growth.</title>
        <authorList>
            <person name="Zhao B."/>
            <person name="Guo T."/>
        </authorList>
    </citation>
    <scope>NUCLEOTIDE SEQUENCE</scope>
    <source>
        <strain evidence="2">BZ-TG-HK211</strain>
    </source>
</reference>
<dbReference type="InterPro" id="IPR003497">
    <property type="entry name" value="BRO_N_domain"/>
</dbReference>
<organism evidence="2 3">
    <name type="scientific">Alkalihalophilus pseudofirmus</name>
    <name type="common">Bacillus pseudofirmus</name>
    <dbReference type="NCBI Taxonomy" id="79885"/>
    <lineage>
        <taxon>Bacteria</taxon>
        <taxon>Bacillati</taxon>
        <taxon>Bacillota</taxon>
        <taxon>Bacilli</taxon>
        <taxon>Bacillales</taxon>
        <taxon>Bacillaceae</taxon>
        <taxon>Alkalihalophilus</taxon>
    </lineage>
</organism>